<dbReference type="Proteomes" id="UP000187344">
    <property type="component" value="Unassembled WGS sequence"/>
</dbReference>
<reference evidence="2 3" key="1">
    <citation type="submission" date="2016-12" db="EMBL/GenBank/DDBJ databases">
        <title>Comparative genomics of Bartonella apis.</title>
        <authorList>
            <person name="Engel P."/>
        </authorList>
    </citation>
    <scope>NUCLEOTIDE SEQUENCE [LARGE SCALE GENOMIC DNA]</scope>
    <source>
        <strain evidence="2 3">PEB0149</strain>
    </source>
</reference>
<proteinExistence type="predicted"/>
<evidence type="ECO:0000313" key="2">
    <source>
        <dbReference type="EMBL" id="OLY43799.1"/>
    </source>
</evidence>
<protein>
    <submittedName>
        <fullName evidence="2">Uncharacterized protein</fullName>
    </submittedName>
</protein>
<accession>A0A1R0FA81</accession>
<comment type="caution">
    <text evidence="2">The sequence shown here is derived from an EMBL/GenBank/DDBJ whole genome shotgun (WGS) entry which is preliminary data.</text>
</comment>
<name>A0A1R0FA81_9HYPH</name>
<organism evidence="2 3">
    <name type="scientific">Bartonella apis</name>
    <dbReference type="NCBI Taxonomy" id="1686310"/>
    <lineage>
        <taxon>Bacteria</taxon>
        <taxon>Pseudomonadati</taxon>
        <taxon>Pseudomonadota</taxon>
        <taxon>Alphaproteobacteria</taxon>
        <taxon>Hyphomicrobiales</taxon>
        <taxon>Bartonellaceae</taxon>
        <taxon>Bartonella</taxon>
    </lineage>
</organism>
<evidence type="ECO:0000256" key="1">
    <source>
        <dbReference type="SAM" id="Coils"/>
    </source>
</evidence>
<evidence type="ECO:0000313" key="3">
    <source>
        <dbReference type="Proteomes" id="UP000187344"/>
    </source>
</evidence>
<keyword evidence="1" id="KW-0175">Coiled coil</keyword>
<feature type="coiled-coil region" evidence="1">
    <location>
        <begin position="14"/>
        <end position="45"/>
    </location>
</feature>
<dbReference type="EMBL" id="LXYT01000001">
    <property type="protein sequence ID" value="OLY43799.1"/>
    <property type="molecule type" value="Genomic_DNA"/>
</dbReference>
<gene>
    <name evidence="2" type="ORF">PEB0149_012360</name>
</gene>
<dbReference type="AlphaFoldDB" id="A0A1R0FA81"/>
<sequence length="256" mass="28602">MTLVAAVVAWRSVMKQIESNEKLAKEQVAREAKQAEEARKNALRAVKPRLLKCLVELMDIATRNIKLHFDCETKPPVTKKGKQLDFFDMPEANVEIIAKAIELSRDTVSKRLADIIQSFQVAIWEEQDDDGEVWVQLTKNGCAESTTSEGISSKMEHNCQTMCSRVIEWIVVYAIAQSALGFARSMSDDIAETVDKNTVINKLTSLFKSNILPDEFNKALDNLDSFGGLESWYGGNHAKGDTNMPRFKSNGKVNNG</sequence>
<keyword evidence="3" id="KW-1185">Reference proteome</keyword>